<protein>
    <submittedName>
        <fullName evidence="3">23687_t:CDS:1</fullName>
    </submittedName>
</protein>
<feature type="transmembrane region" description="Helical" evidence="2">
    <location>
        <begin position="134"/>
        <end position="155"/>
    </location>
</feature>
<proteinExistence type="predicted"/>
<keyword evidence="4" id="KW-1185">Reference proteome</keyword>
<evidence type="ECO:0000256" key="1">
    <source>
        <dbReference type="SAM" id="MobiDB-lite"/>
    </source>
</evidence>
<keyword evidence="2" id="KW-0812">Transmembrane</keyword>
<sequence>MPKYKNASVSIFESAFECNPSNYYNQASETTIISQISSFGSVAGLIFIITFYGVSSKLNFKTTCIVDDLLILTFLLTPIFSWFFSAKLALIFFNASVIVCLSLFVLSFLIVLWFVSGLVYSFHFMKNELVNYNWVRHSIVWICFAHSILVMIFDLKHIYKETKEFPTLIIINLEGLNLFTDLIHFTLASWMFISYYFLPKPKFKIGKKLFFFVIFLSITQCFFEFSFYCTPKDGDTFFFFILTTVLTRSISSFFSNSKEIRVKDIEKVGMKKFVFLQIDKQISNYLGHQRLYVEVDSENLDAIEYVKNVKSFYENKEYEKVRSFYKKLIEQSGGEDEKYLMSIEQSGSGNEENSITEQSSSGNEENSITEQSSSGNERSKQSSSENLIIEQSSSENLIIEQSSSGNEQSKQSSSGNEQSKQSSSGNENGKNKKYKCSIVKNIISESFKKPVNKRFIMKKIDRIEKNPMKIPGTKIIAEGLINYARIYANILETGLFQYITYSHRSNKNINDKKNEMIEIIIENDNRKEILKIKKSKAKWFVIPRFMESKDMLDKEFKLCKNLEDKLNIEH</sequence>
<organism evidence="3 4">
    <name type="scientific">Dentiscutata erythropus</name>
    <dbReference type="NCBI Taxonomy" id="1348616"/>
    <lineage>
        <taxon>Eukaryota</taxon>
        <taxon>Fungi</taxon>
        <taxon>Fungi incertae sedis</taxon>
        <taxon>Mucoromycota</taxon>
        <taxon>Glomeromycotina</taxon>
        <taxon>Glomeromycetes</taxon>
        <taxon>Diversisporales</taxon>
        <taxon>Gigasporaceae</taxon>
        <taxon>Dentiscutata</taxon>
    </lineage>
</organism>
<evidence type="ECO:0000313" key="3">
    <source>
        <dbReference type="EMBL" id="CAG8608420.1"/>
    </source>
</evidence>
<feature type="region of interest" description="Disordered" evidence="1">
    <location>
        <begin position="345"/>
        <end position="385"/>
    </location>
</feature>
<feature type="transmembrane region" description="Helical" evidence="2">
    <location>
        <begin position="32"/>
        <end position="54"/>
    </location>
</feature>
<dbReference type="AlphaFoldDB" id="A0A9N9GHG7"/>
<keyword evidence="2" id="KW-1133">Transmembrane helix</keyword>
<evidence type="ECO:0000313" key="4">
    <source>
        <dbReference type="Proteomes" id="UP000789405"/>
    </source>
</evidence>
<dbReference type="OrthoDB" id="2442295at2759"/>
<name>A0A9N9GHG7_9GLOM</name>
<feature type="region of interest" description="Disordered" evidence="1">
    <location>
        <begin position="400"/>
        <end position="431"/>
    </location>
</feature>
<feature type="transmembrane region" description="Helical" evidence="2">
    <location>
        <begin position="91"/>
        <end position="122"/>
    </location>
</feature>
<evidence type="ECO:0000256" key="2">
    <source>
        <dbReference type="SAM" id="Phobius"/>
    </source>
</evidence>
<accession>A0A9N9GHG7</accession>
<keyword evidence="2" id="KW-0472">Membrane</keyword>
<feature type="compositionally biased region" description="Low complexity" evidence="1">
    <location>
        <begin position="400"/>
        <end position="428"/>
    </location>
</feature>
<feature type="transmembrane region" description="Helical" evidence="2">
    <location>
        <begin position="66"/>
        <end position="85"/>
    </location>
</feature>
<reference evidence="3" key="1">
    <citation type="submission" date="2021-06" db="EMBL/GenBank/DDBJ databases">
        <authorList>
            <person name="Kallberg Y."/>
            <person name="Tangrot J."/>
            <person name="Rosling A."/>
        </authorList>
    </citation>
    <scope>NUCLEOTIDE SEQUENCE</scope>
    <source>
        <strain evidence="3">MA453B</strain>
    </source>
</reference>
<dbReference type="Proteomes" id="UP000789405">
    <property type="component" value="Unassembled WGS sequence"/>
</dbReference>
<comment type="caution">
    <text evidence="3">The sequence shown here is derived from an EMBL/GenBank/DDBJ whole genome shotgun (WGS) entry which is preliminary data.</text>
</comment>
<dbReference type="EMBL" id="CAJVPY010004036">
    <property type="protein sequence ID" value="CAG8608420.1"/>
    <property type="molecule type" value="Genomic_DNA"/>
</dbReference>
<feature type="transmembrane region" description="Helical" evidence="2">
    <location>
        <begin position="209"/>
        <end position="230"/>
    </location>
</feature>
<gene>
    <name evidence="3" type="ORF">DERYTH_LOCUS8007</name>
</gene>